<feature type="domain" description="Metallo-beta-lactamase" evidence="1">
    <location>
        <begin position="43"/>
        <end position="260"/>
    </location>
</feature>
<name>A0ABV3LKP0_9MICO</name>
<organism evidence="2 3">
    <name type="scientific">Microbacterium profundi</name>
    <dbReference type="NCBI Taxonomy" id="450380"/>
    <lineage>
        <taxon>Bacteria</taxon>
        <taxon>Bacillati</taxon>
        <taxon>Actinomycetota</taxon>
        <taxon>Actinomycetes</taxon>
        <taxon>Micrococcales</taxon>
        <taxon>Microbacteriaceae</taxon>
        <taxon>Microbacterium</taxon>
    </lineage>
</organism>
<dbReference type="InterPro" id="IPR001279">
    <property type="entry name" value="Metallo-B-lactamas"/>
</dbReference>
<evidence type="ECO:0000259" key="1">
    <source>
        <dbReference type="SMART" id="SM00849"/>
    </source>
</evidence>
<comment type="caution">
    <text evidence="2">The sequence shown here is derived from an EMBL/GenBank/DDBJ whole genome shotgun (WGS) entry which is preliminary data.</text>
</comment>
<dbReference type="RefSeq" id="WP_033105375.1">
    <property type="nucleotide sequence ID" value="NZ_JBFBMH010000028.1"/>
</dbReference>
<dbReference type="Pfam" id="PF00753">
    <property type="entry name" value="Lactamase_B"/>
    <property type="match status" value="1"/>
</dbReference>
<dbReference type="InterPro" id="IPR050662">
    <property type="entry name" value="Sec-metab_biosynth-thioest"/>
</dbReference>
<sequence length="339" mass="37666">MSLRPNHSQFEAWTGHHLPDTLQVQPGVWAVPLPLKGDQYVRHTYTYLVTDAHGAVHVIDPGWDTADNRARLASSFGQIGKHLADVKTIVSTHLHPDHTGLAPWLKEQSGAPVVMHRAEAEAAGSGASLSIAVDFFRRLRSWGAPLAERTKLYTELWRQRHLGDGISVNADVLVDHGDVLDIPGRRLRVIHTPGHTEGSICLHDEESLSLFSGDTLLPMAHPGIGLGVGGGRSQRDPLARYFDSLEALTRLDVDMVHPGHGYSFKGLRDRVEETTGHHRRRSDEVQSIMSSEMKRPSVWRVAEQVHWTAGWEHLHGYMRLSAVAQTAMHIDYLRGVATE</sequence>
<dbReference type="SUPFAM" id="SSF56281">
    <property type="entry name" value="Metallo-hydrolase/oxidoreductase"/>
    <property type="match status" value="1"/>
</dbReference>
<protein>
    <submittedName>
        <fullName evidence="2">MBL fold metallo-hydrolase</fullName>
    </submittedName>
</protein>
<dbReference type="EMBL" id="JBFBMH010000028">
    <property type="protein sequence ID" value="MEW1976346.1"/>
    <property type="molecule type" value="Genomic_DNA"/>
</dbReference>
<dbReference type="PANTHER" id="PTHR23131">
    <property type="entry name" value="ENDORIBONUCLEASE LACTB2"/>
    <property type="match status" value="1"/>
</dbReference>
<dbReference type="SMART" id="SM00849">
    <property type="entry name" value="Lactamase_B"/>
    <property type="match status" value="1"/>
</dbReference>
<dbReference type="Gene3D" id="3.60.15.10">
    <property type="entry name" value="Ribonuclease Z/Hydroxyacylglutathione hydrolase-like"/>
    <property type="match status" value="1"/>
</dbReference>
<evidence type="ECO:0000313" key="2">
    <source>
        <dbReference type="EMBL" id="MEW1976346.1"/>
    </source>
</evidence>
<keyword evidence="3" id="KW-1185">Reference proteome</keyword>
<gene>
    <name evidence="2" type="ORF">AB0301_14900</name>
</gene>
<reference evidence="2 3" key="1">
    <citation type="submission" date="2024-06" db="EMBL/GenBank/DDBJ databases">
        <title>The Natural Products Discovery Center: Release of the First 8490 Sequenced Strains for Exploring Actinobacteria Biosynthetic Diversity.</title>
        <authorList>
            <person name="Kalkreuter E."/>
            <person name="Kautsar S.A."/>
            <person name="Yang D."/>
            <person name="Bader C.D."/>
            <person name="Teijaro C.N."/>
            <person name="Fluegel L."/>
            <person name="Davis C.M."/>
            <person name="Simpson J.R."/>
            <person name="Lauterbach L."/>
            <person name="Steele A.D."/>
            <person name="Gui C."/>
            <person name="Meng S."/>
            <person name="Li G."/>
            <person name="Viehrig K."/>
            <person name="Ye F."/>
            <person name="Su P."/>
            <person name="Kiefer A.F."/>
            <person name="Nichols A."/>
            <person name="Cepeda A.J."/>
            <person name="Yan W."/>
            <person name="Fan B."/>
            <person name="Jiang Y."/>
            <person name="Adhikari A."/>
            <person name="Zheng C.-J."/>
            <person name="Schuster L."/>
            <person name="Cowan T.M."/>
            <person name="Smanski M.J."/>
            <person name="Chevrette M.G."/>
            <person name="De Carvalho L.P.S."/>
            <person name="Shen B."/>
        </authorList>
    </citation>
    <scope>NUCLEOTIDE SEQUENCE [LARGE SCALE GENOMIC DNA]</scope>
    <source>
        <strain evidence="2 3">NPDC077434</strain>
    </source>
</reference>
<dbReference type="Proteomes" id="UP001553715">
    <property type="component" value="Unassembled WGS sequence"/>
</dbReference>
<dbReference type="InterPro" id="IPR036866">
    <property type="entry name" value="RibonucZ/Hydroxyglut_hydro"/>
</dbReference>
<proteinExistence type="predicted"/>
<evidence type="ECO:0000313" key="3">
    <source>
        <dbReference type="Proteomes" id="UP001553715"/>
    </source>
</evidence>
<dbReference type="PANTHER" id="PTHR23131:SF4">
    <property type="entry name" value="METALLO-BETA-LACTAMASE SUPERFAMILY POTEIN"/>
    <property type="match status" value="1"/>
</dbReference>
<accession>A0ABV3LKP0</accession>